<dbReference type="EMBL" id="CM042064">
    <property type="protein sequence ID" value="KAI3664785.1"/>
    <property type="molecule type" value="Genomic_DNA"/>
</dbReference>
<keyword evidence="2" id="KW-1185">Reference proteome</keyword>
<proteinExistence type="predicted"/>
<comment type="caution">
    <text evidence="1">The sequence shown here is derived from an EMBL/GenBank/DDBJ whole genome shotgun (WGS) entry which is preliminary data.</text>
</comment>
<reference evidence="2" key="1">
    <citation type="journal article" date="2022" name="Mol. Ecol. Resour.">
        <title>The genomes of chicory, endive, great burdock and yacon provide insights into Asteraceae palaeo-polyploidization history and plant inulin production.</title>
        <authorList>
            <person name="Fan W."/>
            <person name="Wang S."/>
            <person name="Wang H."/>
            <person name="Wang A."/>
            <person name="Jiang F."/>
            <person name="Liu H."/>
            <person name="Zhao H."/>
            <person name="Xu D."/>
            <person name="Zhang Y."/>
        </authorList>
    </citation>
    <scope>NUCLEOTIDE SEQUENCE [LARGE SCALE GENOMIC DNA]</scope>
    <source>
        <strain evidence="2">cv. Niubang</strain>
    </source>
</reference>
<dbReference type="Proteomes" id="UP001055879">
    <property type="component" value="Linkage Group LG18"/>
</dbReference>
<accession>A0ACB8XE13</accession>
<name>A0ACB8XE13_ARCLA</name>
<gene>
    <name evidence="1" type="ORF">L6452_43393</name>
</gene>
<protein>
    <submittedName>
        <fullName evidence="1">Uncharacterized protein</fullName>
    </submittedName>
</protein>
<reference evidence="1 2" key="2">
    <citation type="journal article" date="2022" name="Mol. Ecol. Resour.">
        <title>The genomes of chicory, endive, great burdock and yacon provide insights into Asteraceae paleo-polyploidization history and plant inulin production.</title>
        <authorList>
            <person name="Fan W."/>
            <person name="Wang S."/>
            <person name="Wang H."/>
            <person name="Wang A."/>
            <person name="Jiang F."/>
            <person name="Liu H."/>
            <person name="Zhao H."/>
            <person name="Xu D."/>
            <person name="Zhang Y."/>
        </authorList>
    </citation>
    <scope>NUCLEOTIDE SEQUENCE [LARGE SCALE GENOMIC DNA]</scope>
    <source>
        <strain evidence="2">cv. Niubang</strain>
    </source>
</reference>
<sequence length="250" mass="26364">MADQVSKENHKQVGLHGNGASFSNGPNSSGGPFVFGNLESRPQAMHPNGGVGSHSKPTSNEGLPSILGKPPSSPMPEGQGQPRSFGRWKATIEEPEVQIEGSTSNRVHAGAKEESPPPVVIPPSSIPPKGSNQSLSQPLSKPKSPKPLTQTKTKANSPSSNRFAILGDPSLTKDPGSSSFSSPIHVACSEPMDTAVEQDDLFDEEDVIEVDSDDGATARFLTRDPLPSQVDLVPTPEPERMDSTPSFVSQ</sequence>
<evidence type="ECO:0000313" key="2">
    <source>
        <dbReference type="Proteomes" id="UP001055879"/>
    </source>
</evidence>
<organism evidence="1 2">
    <name type="scientific">Arctium lappa</name>
    <name type="common">Greater burdock</name>
    <name type="synonym">Lappa major</name>
    <dbReference type="NCBI Taxonomy" id="4217"/>
    <lineage>
        <taxon>Eukaryota</taxon>
        <taxon>Viridiplantae</taxon>
        <taxon>Streptophyta</taxon>
        <taxon>Embryophyta</taxon>
        <taxon>Tracheophyta</taxon>
        <taxon>Spermatophyta</taxon>
        <taxon>Magnoliopsida</taxon>
        <taxon>eudicotyledons</taxon>
        <taxon>Gunneridae</taxon>
        <taxon>Pentapetalae</taxon>
        <taxon>asterids</taxon>
        <taxon>campanulids</taxon>
        <taxon>Asterales</taxon>
        <taxon>Asteraceae</taxon>
        <taxon>Carduoideae</taxon>
        <taxon>Cardueae</taxon>
        <taxon>Arctiinae</taxon>
        <taxon>Arctium</taxon>
    </lineage>
</organism>
<evidence type="ECO:0000313" key="1">
    <source>
        <dbReference type="EMBL" id="KAI3664785.1"/>
    </source>
</evidence>